<name>A0A7Z0CQ76_9ACTN</name>
<feature type="domain" description="HTH hxlR-type" evidence="5">
    <location>
        <begin position="8"/>
        <end position="105"/>
    </location>
</feature>
<evidence type="ECO:0000256" key="4">
    <source>
        <dbReference type="SAM" id="MobiDB-lite"/>
    </source>
</evidence>
<dbReference type="SUPFAM" id="SSF46785">
    <property type="entry name" value="Winged helix' DNA-binding domain"/>
    <property type="match status" value="1"/>
</dbReference>
<dbReference type="InterPro" id="IPR036388">
    <property type="entry name" value="WH-like_DNA-bd_sf"/>
</dbReference>
<dbReference type="PANTHER" id="PTHR33204">
    <property type="entry name" value="TRANSCRIPTIONAL REGULATOR, MARR FAMILY"/>
    <property type="match status" value="1"/>
</dbReference>
<evidence type="ECO:0000256" key="2">
    <source>
        <dbReference type="ARBA" id="ARBA00023125"/>
    </source>
</evidence>
<dbReference type="PANTHER" id="PTHR33204:SF18">
    <property type="entry name" value="TRANSCRIPTIONAL REGULATORY PROTEIN"/>
    <property type="match status" value="1"/>
</dbReference>
<keyword evidence="1" id="KW-0805">Transcription regulation</keyword>
<dbReference type="RefSeq" id="WP_179650556.1">
    <property type="nucleotide sequence ID" value="NZ_JACBZM010000001.1"/>
</dbReference>
<dbReference type="Proteomes" id="UP000562045">
    <property type="component" value="Unassembled WGS sequence"/>
</dbReference>
<evidence type="ECO:0000313" key="7">
    <source>
        <dbReference type="Proteomes" id="UP000562045"/>
    </source>
</evidence>
<feature type="region of interest" description="Disordered" evidence="4">
    <location>
        <begin position="226"/>
        <end position="250"/>
    </location>
</feature>
<keyword evidence="3" id="KW-0804">Transcription</keyword>
<protein>
    <submittedName>
        <fullName evidence="6">DNA-binding HxlR family transcriptional regulator</fullName>
    </submittedName>
</protein>
<evidence type="ECO:0000259" key="5">
    <source>
        <dbReference type="PROSITE" id="PS51118"/>
    </source>
</evidence>
<dbReference type="Pfam" id="PF01638">
    <property type="entry name" value="HxlR"/>
    <property type="match status" value="1"/>
</dbReference>
<dbReference type="InterPro" id="IPR036527">
    <property type="entry name" value="SCP2_sterol-bd_dom_sf"/>
</dbReference>
<reference evidence="6 7" key="1">
    <citation type="submission" date="2020-07" db="EMBL/GenBank/DDBJ databases">
        <title>Sequencing the genomes of 1000 actinobacteria strains.</title>
        <authorList>
            <person name="Klenk H.-P."/>
        </authorList>
    </citation>
    <scope>NUCLEOTIDE SEQUENCE [LARGE SCALE GENOMIC DNA]</scope>
    <source>
        <strain evidence="6 7">DSM 15131</strain>
    </source>
</reference>
<keyword evidence="2 6" id="KW-0238">DNA-binding</keyword>
<comment type="caution">
    <text evidence="6">The sequence shown here is derived from an EMBL/GenBank/DDBJ whole genome shotgun (WGS) entry which is preliminary data.</text>
</comment>
<dbReference type="Gene3D" id="1.10.10.10">
    <property type="entry name" value="Winged helix-like DNA-binding domain superfamily/Winged helix DNA-binding domain"/>
    <property type="match status" value="1"/>
</dbReference>
<accession>A0A7Z0CQ76</accession>
<evidence type="ECO:0000256" key="3">
    <source>
        <dbReference type="ARBA" id="ARBA00023163"/>
    </source>
</evidence>
<evidence type="ECO:0000313" key="6">
    <source>
        <dbReference type="EMBL" id="NYI46680.1"/>
    </source>
</evidence>
<dbReference type="AlphaFoldDB" id="A0A7Z0CQ76"/>
<organism evidence="6 7">
    <name type="scientific">Nocardioides aromaticivorans</name>
    <dbReference type="NCBI Taxonomy" id="200618"/>
    <lineage>
        <taxon>Bacteria</taxon>
        <taxon>Bacillati</taxon>
        <taxon>Actinomycetota</taxon>
        <taxon>Actinomycetes</taxon>
        <taxon>Propionibacteriales</taxon>
        <taxon>Nocardioidaceae</taxon>
        <taxon>Nocardioides</taxon>
    </lineage>
</organism>
<dbReference type="GO" id="GO:0003677">
    <property type="term" value="F:DNA binding"/>
    <property type="evidence" value="ECO:0007669"/>
    <property type="project" value="UniProtKB-KW"/>
</dbReference>
<proteinExistence type="predicted"/>
<dbReference type="InterPro" id="IPR036390">
    <property type="entry name" value="WH_DNA-bd_sf"/>
</dbReference>
<dbReference type="PROSITE" id="PS51118">
    <property type="entry name" value="HTH_HXLR"/>
    <property type="match status" value="1"/>
</dbReference>
<evidence type="ECO:0000256" key="1">
    <source>
        <dbReference type="ARBA" id="ARBA00023015"/>
    </source>
</evidence>
<sequence length="250" mass="28443">MPDYGNYCPVSMASEVVADRWTPLIIRELVLGNTRFNDIARALPGISRSLLVQRLRHLEKRGVLEMWPAPTGRGSEYHLTPAGRDLERVIDSLGRWAIEWLFEELRPHDVAPTTLMWWMHRRVDHERLPPGRTVVEFRHTAPDPVSIWLVMAQSEVSVCLQHPGFEVDVEVAGTTPALADVFQGYCSWGEAVDAGRLEVAGPPRLVRALPRWFLWSPWAAVTRERADRADRVDRADQSAQSEREDQVPAK</sequence>
<dbReference type="InterPro" id="IPR002577">
    <property type="entry name" value="HTH_HxlR"/>
</dbReference>
<dbReference type="EMBL" id="JACBZM010000001">
    <property type="protein sequence ID" value="NYI46680.1"/>
    <property type="molecule type" value="Genomic_DNA"/>
</dbReference>
<dbReference type="SUPFAM" id="SSF55718">
    <property type="entry name" value="SCP-like"/>
    <property type="match status" value="1"/>
</dbReference>
<gene>
    <name evidence="6" type="ORF">BJ993_003760</name>
</gene>